<comment type="caution">
    <text evidence="1">The sequence shown here is derived from an EMBL/GenBank/DDBJ whole genome shotgun (WGS) entry which is preliminary data.</text>
</comment>
<evidence type="ECO:0000313" key="2">
    <source>
        <dbReference type="Proteomes" id="UP000431092"/>
    </source>
</evidence>
<gene>
    <name evidence="1" type="ORF">GGG17_05655</name>
</gene>
<reference evidence="1 2" key="1">
    <citation type="submission" date="2019-11" db="EMBL/GenBank/DDBJ databases">
        <title>Whole genome sequencing identifies a novel species of the genus Arsenicicoccus isolated from human blood.</title>
        <authorList>
            <person name="Jeong J.H."/>
            <person name="Kweon O.J."/>
            <person name="Kim H.R."/>
            <person name="Kim T.-H."/>
            <person name="Ha S.-M."/>
            <person name="Lee M.-K."/>
        </authorList>
    </citation>
    <scope>NUCLEOTIDE SEQUENCE [LARGE SCALE GENOMIC DNA]</scope>
    <source>
        <strain evidence="1 2">MKL-02</strain>
    </source>
</reference>
<dbReference type="NCBIfam" id="TIGR03847">
    <property type="entry name" value="conserved hypothetical protein"/>
    <property type="match status" value="1"/>
</dbReference>
<dbReference type="InterPro" id="IPR021441">
    <property type="entry name" value="DUF3090"/>
</dbReference>
<sequence>MPQQIFDPPERFVSGTVGPPGQRTFFLQAAGRGRLTSMSLEKQQVQILADRCNDLLDVHAPLTGSDAAAARLVDNEPLGTPIEDEFRVQSIGLAYDDRRDVVIIDCSDGDLEEQPDPEDVAAHGLDGAVPSDPQVVRVVLTPAAARAFARRSLALVAAGRAPCPFCGEPLDPEGHICPRANGYKR</sequence>
<protein>
    <submittedName>
        <fullName evidence="1">DUF3090 family protein</fullName>
    </submittedName>
</protein>
<name>A0A6I3IT62_9MICO</name>
<dbReference type="EMBL" id="WLVL01000021">
    <property type="protein sequence ID" value="MTB71461.1"/>
    <property type="molecule type" value="Genomic_DNA"/>
</dbReference>
<keyword evidence="2" id="KW-1185">Reference proteome</keyword>
<organism evidence="1 2">
    <name type="scientific">Arsenicicoccus cauae</name>
    <dbReference type="NCBI Taxonomy" id="2663847"/>
    <lineage>
        <taxon>Bacteria</taxon>
        <taxon>Bacillati</taxon>
        <taxon>Actinomycetota</taxon>
        <taxon>Actinomycetes</taxon>
        <taxon>Micrococcales</taxon>
        <taxon>Intrasporangiaceae</taxon>
        <taxon>Arsenicicoccus</taxon>
    </lineage>
</organism>
<accession>A0A6I3IT62</accession>
<evidence type="ECO:0000313" key="1">
    <source>
        <dbReference type="EMBL" id="MTB71461.1"/>
    </source>
</evidence>
<dbReference type="Pfam" id="PF11290">
    <property type="entry name" value="DUF3090"/>
    <property type="match status" value="1"/>
</dbReference>
<dbReference type="RefSeq" id="WP_154592799.1">
    <property type="nucleotide sequence ID" value="NZ_WLVL01000021.1"/>
</dbReference>
<dbReference type="AlphaFoldDB" id="A0A6I3IT62"/>
<proteinExistence type="predicted"/>
<dbReference type="Proteomes" id="UP000431092">
    <property type="component" value="Unassembled WGS sequence"/>
</dbReference>